<dbReference type="InterPro" id="IPR011032">
    <property type="entry name" value="GroES-like_sf"/>
</dbReference>
<sequence length="334" mass="34710">MSAFTAIRIDEDEAGYRAAYLEMDESELMDGDVDVAVTHSAVNYKDGLAVTGKAPVVRRFPMIPGVDFAGVVTRSSHPNFAPGDLVIAGGCGLGEQHYGGFAQRARVSGDWLIPLPEGLTPAQAMAIGSAGYTAMLCVMALEGRGLEPSRGPVVVTGAAGGVGSVAVALLAALGWRVVASTGRPEEEAYLKTLGAAEIVDRAELSIPGKPLQKQRFAGGVDTVGSVTLANVLAQTSIDGVVAACGNAQGMELPTTVAPFILRGVSLIGVESVRPNLPLRRGGWERLARDLDKGILARMTQTAPFARALDHARSIVAGKIRGRLVIEIGDSRSVG</sequence>
<reference evidence="2 3" key="1">
    <citation type="journal article" date="2018" name="Appl. Microbiol. Biotechnol.">
        <title>Co-cultivation of the strictly anaerobic methanogen Methanosarcina barkeri with aerobic methanotrophs in an oxygen-limited membrane bioreactor.</title>
        <authorList>
            <person name="In 't Zandt M.H."/>
            <person name="van den Bosch T.J.M."/>
            <person name="Rijkers R."/>
            <person name="van Kessel M.A.H.J."/>
            <person name="Jetten M.S.M."/>
            <person name="Welte C.U."/>
        </authorList>
    </citation>
    <scope>NUCLEOTIDE SEQUENCE [LARGE SCALE GENOMIC DNA]</scope>
    <source>
        <strain evidence="2 3">DSM 17706</strain>
    </source>
</reference>
<dbReference type="PANTHER" id="PTHR43677:SF1">
    <property type="entry name" value="ACRYLYL-COA REDUCTASE ACUI-RELATED"/>
    <property type="match status" value="1"/>
</dbReference>
<dbReference type="SUPFAM" id="SSF51735">
    <property type="entry name" value="NAD(P)-binding Rossmann-fold domains"/>
    <property type="match status" value="1"/>
</dbReference>
<dbReference type="InterPro" id="IPR020843">
    <property type="entry name" value="ER"/>
</dbReference>
<dbReference type="OrthoDB" id="9782155at2"/>
<dbReference type="SUPFAM" id="SSF50129">
    <property type="entry name" value="GroES-like"/>
    <property type="match status" value="1"/>
</dbReference>
<dbReference type="InterPro" id="IPR014188">
    <property type="entry name" value="Acrylyl-CoA_reductase_AcuI"/>
</dbReference>
<dbReference type="Pfam" id="PF08240">
    <property type="entry name" value="ADH_N"/>
    <property type="match status" value="1"/>
</dbReference>
<name>A0A2U1SMF4_METSR</name>
<dbReference type="InterPro" id="IPR013154">
    <property type="entry name" value="ADH-like_N"/>
</dbReference>
<dbReference type="SMART" id="SM00829">
    <property type="entry name" value="PKS_ER"/>
    <property type="match status" value="1"/>
</dbReference>
<dbReference type="Proteomes" id="UP000245137">
    <property type="component" value="Unassembled WGS sequence"/>
</dbReference>
<proteinExistence type="predicted"/>
<dbReference type="NCBIfam" id="TIGR02823">
    <property type="entry name" value="oxido_YhdH"/>
    <property type="match status" value="1"/>
</dbReference>
<organism evidence="2 3">
    <name type="scientific">Methylosinus sporium</name>
    <dbReference type="NCBI Taxonomy" id="428"/>
    <lineage>
        <taxon>Bacteria</taxon>
        <taxon>Pseudomonadati</taxon>
        <taxon>Pseudomonadota</taxon>
        <taxon>Alphaproteobacteria</taxon>
        <taxon>Hyphomicrobiales</taxon>
        <taxon>Methylocystaceae</taxon>
        <taxon>Methylosinus</taxon>
    </lineage>
</organism>
<accession>A0A2U1SMF4</accession>
<evidence type="ECO:0000313" key="3">
    <source>
        <dbReference type="Proteomes" id="UP000245137"/>
    </source>
</evidence>
<evidence type="ECO:0000259" key="1">
    <source>
        <dbReference type="SMART" id="SM00829"/>
    </source>
</evidence>
<comment type="caution">
    <text evidence="2">The sequence shown here is derived from an EMBL/GenBank/DDBJ whole genome shotgun (WGS) entry which is preliminary data.</text>
</comment>
<dbReference type="Gene3D" id="3.40.50.720">
    <property type="entry name" value="NAD(P)-binding Rossmann-like Domain"/>
    <property type="match status" value="1"/>
</dbReference>
<evidence type="ECO:0000313" key="2">
    <source>
        <dbReference type="EMBL" id="PWB92790.1"/>
    </source>
</evidence>
<dbReference type="CDD" id="cd08288">
    <property type="entry name" value="MDR_yhdh"/>
    <property type="match status" value="1"/>
</dbReference>
<dbReference type="InterPro" id="IPR013149">
    <property type="entry name" value="ADH-like_C"/>
</dbReference>
<dbReference type="RefSeq" id="WP_108918308.1">
    <property type="nucleotide sequence ID" value="NZ_BGJY01000010.1"/>
</dbReference>
<keyword evidence="3" id="KW-1185">Reference proteome</keyword>
<dbReference type="EMBL" id="PUIV01000036">
    <property type="protein sequence ID" value="PWB92790.1"/>
    <property type="molecule type" value="Genomic_DNA"/>
</dbReference>
<dbReference type="PANTHER" id="PTHR43677">
    <property type="entry name" value="SHORT-CHAIN DEHYDROGENASE/REDUCTASE"/>
    <property type="match status" value="1"/>
</dbReference>
<dbReference type="GO" id="GO:0043957">
    <property type="term" value="F:acryloyl-CoA reductase (NADPH) activity"/>
    <property type="evidence" value="ECO:0007669"/>
    <property type="project" value="TreeGrafter"/>
</dbReference>
<protein>
    <submittedName>
        <fullName evidence="2">Oxidoreductase</fullName>
    </submittedName>
</protein>
<feature type="domain" description="Enoyl reductase (ER)" evidence="1">
    <location>
        <begin position="15"/>
        <end position="325"/>
    </location>
</feature>
<dbReference type="InterPro" id="IPR051397">
    <property type="entry name" value="Zn-ADH-like_protein"/>
</dbReference>
<dbReference type="Gene3D" id="3.90.180.10">
    <property type="entry name" value="Medium-chain alcohol dehydrogenases, catalytic domain"/>
    <property type="match status" value="1"/>
</dbReference>
<gene>
    <name evidence="2" type="ORF">C5689_16270</name>
</gene>
<dbReference type="InterPro" id="IPR036291">
    <property type="entry name" value="NAD(P)-bd_dom_sf"/>
</dbReference>
<dbReference type="AlphaFoldDB" id="A0A2U1SMF4"/>
<dbReference type="Pfam" id="PF00107">
    <property type="entry name" value="ADH_zinc_N"/>
    <property type="match status" value="1"/>
</dbReference>